<evidence type="ECO:0000256" key="7">
    <source>
        <dbReference type="SAM" id="Phobius"/>
    </source>
</evidence>
<evidence type="ECO:0000256" key="6">
    <source>
        <dbReference type="SAM" id="MobiDB-lite"/>
    </source>
</evidence>
<gene>
    <name evidence="9" type="ORF">SAMN05421756_106143</name>
</gene>
<sequence length="320" mass="35171">MDEQGSERQGSERQRFERQRFEELDSRPPAQRHQDAGGRPAPPGYLDAARDPQAQPQVPDAQRRQTTPDPVYGRVTRFGAPADQGAQIGSAPLSGSWPAPYGPPVPGPVPPPYAPAPYAPEPYAPPAPPGPPGDRSAWAYGPAGWGPPPGGWPPPAPRWRREEHASWWNRVGSDVIDRVPAYVGLVFLVVGYLPLYAGLLHGDLTARPTWWALVVGVLLSFAATGWTVYNRWVVAGRTGQSLGKRVTRTWLVGVDDGRPIGVLNAFLRDLLHVVDGIAYVGYLWPLWDEQRQTLADKIIRTVVVRTPVPPLTDRERVTRV</sequence>
<evidence type="ECO:0000259" key="8">
    <source>
        <dbReference type="Pfam" id="PF06271"/>
    </source>
</evidence>
<evidence type="ECO:0000256" key="4">
    <source>
        <dbReference type="ARBA" id="ARBA00022989"/>
    </source>
</evidence>
<dbReference type="RefSeq" id="WP_198410183.1">
    <property type="nucleotide sequence ID" value="NZ_FOFA01000006.1"/>
</dbReference>
<dbReference type="EMBL" id="FOFA01000006">
    <property type="protein sequence ID" value="SEQ83890.1"/>
    <property type="molecule type" value="Genomic_DNA"/>
</dbReference>
<dbReference type="STRING" id="1036181.SAMN05421756_106143"/>
<reference evidence="10" key="1">
    <citation type="submission" date="2016-10" db="EMBL/GenBank/DDBJ databases">
        <authorList>
            <person name="Varghese N."/>
            <person name="Submissions S."/>
        </authorList>
    </citation>
    <scope>NUCLEOTIDE SEQUENCE [LARGE SCALE GENOMIC DNA]</scope>
    <source>
        <strain evidence="10">CGMCC 4.6856</strain>
    </source>
</reference>
<keyword evidence="5 7" id="KW-0472">Membrane</keyword>
<dbReference type="PANTHER" id="PTHR36115:SF6">
    <property type="entry name" value="PROLINE-RICH ANTIGEN HOMOLOG"/>
    <property type="match status" value="1"/>
</dbReference>
<dbReference type="PANTHER" id="PTHR36115">
    <property type="entry name" value="PROLINE-RICH ANTIGEN HOMOLOG-RELATED"/>
    <property type="match status" value="1"/>
</dbReference>
<feature type="transmembrane region" description="Helical" evidence="7">
    <location>
        <begin position="209"/>
        <end position="229"/>
    </location>
</feature>
<name>A0A1H9JAK3_9ACTN</name>
<dbReference type="AlphaFoldDB" id="A0A1H9JAK3"/>
<protein>
    <submittedName>
        <fullName evidence="9">RDD family protein</fullName>
    </submittedName>
</protein>
<evidence type="ECO:0000256" key="3">
    <source>
        <dbReference type="ARBA" id="ARBA00022692"/>
    </source>
</evidence>
<dbReference type="Pfam" id="PF06271">
    <property type="entry name" value="RDD"/>
    <property type="match status" value="1"/>
</dbReference>
<proteinExistence type="predicted"/>
<evidence type="ECO:0000256" key="5">
    <source>
        <dbReference type="ARBA" id="ARBA00023136"/>
    </source>
</evidence>
<accession>A0A1H9JAK3</accession>
<evidence type="ECO:0000313" key="10">
    <source>
        <dbReference type="Proteomes" id="UP000198504"/>
    </source>
</evidence>
<dbReference type="InterPro" id="IPR051791">
    <property type="entry name" value="Pra-immunoreactive"/>
</dbReference>
<keyword evidence="2" id="KW-1003">Cell membrane</keyword>
<keyword evidence="3 7" id="KW-0812">Transmembrane</keyword>
<organism evidence="9 10">
    <name type="scientific">Microlunatus flavus</name>
    <dbReference type="NCBI Taxonomy" id="1036181"/>
    <lineage>
        <taxon>Bacteria</taxon>
        <taxon>Bacillati</taxon>
        <taxon>Actinomycetota</taxon>
        <taxon>Actinomycetes</taxon>
        <taxon>Propionibacteriales</taxon>
        <taxon>Propionibacteriaceae</taxon>
        <taxon>Microlunatus</taxon>
    </lineage>
</organism>
<feature type="region of interest" description="Disordered" evidence="6">
    <location>
        <begin position="1"/>
        <end position="95"/>
    </location>
</feature>
<keyword evidence="4 7" id="KW-1133">Transmembrane helix</keyword>
<dbReference type="GO" id="GO:0005886">
    <property type="term" value="C:plasma membrane"/>
    <property type="evidence" value="ECO:0007669"/>
    <property type="project" value="UniProtKB-SubCell"/>
</dbReference>
<keyword evidence="10" id="KW-1185">Reference proteome</keyword>
<dbReference type="InterPro" id="IPR010432">
    <property type="entry name" value="RDD"/>
</dbReference>
<comment type="subcellular location">
    <subcellularLocation>
        <location evidence="1">Cell membrane</location>
        <topology evidence="1">Multi-pass membrane protein</topology>
    </subcellularLocation>
</comment>
<evidence type="ECO:0000256" key="1">
    <source>
        <dbReference type="ARBA" id="ARBA00004651"/>
    </source>
</evidence>
<evidence type="ECO:0000313" key="9">
    <source>
        <dbReference type="EMBL" id="SEQ83890.1"/>
    </source>
</evidence>
<feature type="region of interest" description="Disordered" evidence="6">
    <location>
        <begin position="125"/>
        <end position="149"/>
    </location>
</feature>
<feature type="compositionally biased region" description="Basic and acidic residues" evidence="6">
    <location>
        <begin position="1"/>
        <end position="36"/>
    </location>
</feature>
<feature type="domain" description="RDD" evidence="8">
    <location>
        <begin position="165"/>
        <end position="299"/>
    </location>
</feature>
<feature type="compositionally biased region" description="Low complexity" evidence="6">
    <location>
        <begin position="51"/>
        <end position="60"/>
    </location>
</feature>
<evidence type="ECO:0000256" key="2">
    <source>
        <dbReference type="ARBA" id="ARBA00022475"/>
    </source>
</evidence>
<feature type="transmembrane region" description="Helical" evidence="7">
    <location>
        <begin position="179"/>
        <end position="197"/>
    </location>
</feature>
<dbReference type="Proteomes" id="UP000198504">
    <property type="component" value="Unassembled WGS sequence"/>
</dbReference>